<organism evidence="2 3">
    <name type="scientific">Exilibacterium tricleocarpae</name>
    <dbReference type="NCBI Taxonomy" id="2591008"/>
    <lineage>
        <taxon>Bacteria</taxon>
        <taxon>Pseudomonadati</taxon>
        <taxon>Pseudomonadota</taxon>
        <taxon>Gammaproteobacteria</taxon>
        <taxon>Cellvibrionales</taxon>
        <taxon>Cellvibrionaceae</taxon>
        <taxon>Exilibacterium</taxon>
    </lineage>
</organism>
<feature type="transmembrane region" description="Helical" evidence="1">
    <location>
        <begin position="32"/>
        <end position="53"/>
    </location>
</feature>
<name>A0A545T632_9GAMM</name>
<dbReference type="OrthoDB" id="5741158at2"/>
<dbReference type="EMBL" id="VHSG01000019">
    <property type="protein sequence ID" value="TQV72674.1"/>
    <property type="molecule type" value="Genomic_DNA"/>
</dbReference>
<proteinExistence type="predicted"/>
<protein>
    <submittedName>
        <fullName evidence="2">Uncharacterized protein</fullName>
    </submittedName>
</protein>
<keyword evidence="1" id="KW-1133">Transmembrane helix</keyword>
<evidence type="ECO:0000256" key="1">
    <source>
        <dbReference type="SAM" id="Phobius"/>
    </source>
</evidence>
<accession>A0A545T632</accession>
<feature type="transmembrane region" description="Helical" evidence="1">
    <location>
        <begin position="59"/>
        <end position="74"/>
    </location>
</feature>
<comment type="caution">
    <text evidence="2">The sequence shown here is derived from an EMBL/GenBank/DDBJ whole genome shotgun (WGS) entry which is preliminary data.</text>
</comment>
<dbReference type="AlphaFoldDB" id="A0A545T632"/>
<reference evidence="2 3" key="1">
    <citation type="submission" date="2019-06" db="EMBL/GenBank/DDBJ databases">
        <title>Whole genome sequence for Cellvibrionaceae sp. R142.</title>
        <authorList>
            <person name="Wang G."/>
        </authorList>
    </citation>
    <scope>NUCLEOTIDE SEQUENCE [LARGE SCALE GENOMIC DNA]</scope>
    <source>
        <strain evidence="2 3">R142</strain>
    </source>
</reference>
<evidence type="ECO:0000313" key="3">
    <source>
        <dbReference type="Proteomes" id="UP000319732"/>
    </source>
</evidence>
<keyword evidence="1" id="KW-0472">Membrane</keyword>
<keyword evidence="1" id="KW-0812">Transmembrane</keyword>
<feature type="transmembrane region" description="Helical" evidence="1">
    <location>
        <begin position="6"/>
        <end position="25"/>
    </location>
</feature>
<evidence type="ECO:0000313" key="2">
    <source>
        <dbReference type="EMBL" id="TQV72674.1"/>
    </source>
</evidence>
<dbReference type="RefSeq" id="WP_142928404.1">
    <property type="nucleotide sequence ID" value="NZ_ML660098.1"/>
</dbReference>
<sequence>MEPLSATFWVFGVILLAASWVLLLIESFKEDYAWGLSTLFLPPLSYLYALFVWEKTREAILLAVVGWVLVFLSLG</sequence>
<dbReference type="Proteomes" id="UP000319732">
    <property type="component" value="Unassembled WGS sequence"/>
</dbReference>
<gene>
    <name evidence="2" type="ORF">FKG94_18470</name>
</gene>
<keyword evidence="3" id="KW-1185">Reference proteome</keyword>